<dbReference type="AlphaFoldDB" id="A0AA38IH64"/>
<proteinExistence type="predicted"/>
<protein>
    <submittedName>
        <fullName evidence="2">Uncharacterized protein</fullName>
    </submittedName>
</protein>
<sequence length="112" mass="12677">MTEVNRSLRSATGEDRSNRHRIRTRRSITNSSGEEVVARRRRKHENKQKRGGARPTRSRVDAEEATSRAGNTARVRVPGEAAKAGPMAFLTGFIDRRPNRSQRLKEIPRLSS</sequence>
<keyword evidence="3" id="KW-1185">Reference proteome</keyword>
<reference evidence="2" key="1">
    <citation type="journal article" date="2023" name="G3 (Bethesda)">
        <title>Whole genome assemblies of Zophobas morio and Tenebrio molitor.</title>
        <authorList>
            <person name="Kaur S."/>
            <person name="Stinson S.A."/>
            <person name="diCenzo G.C."/>
        </authorList>
    </citation>
    <scope>NUCLEOTIDE SEQUENCE</scope>
    <source>
        <strain evidence="2">QUZm001</strain>
    </source>
</reference>
<feature type="region of interest" description="Disordered" evidence="1">
    <location>
        <begin position="1"/>
        <end position="80"/>
    </location>
</feature>
<comment type="caution">
    <text evidence="2">The sequence shown here is derived from an EMBL/GenBank/DDBJ whole genome shotgun (WGS) entry which is preliminary data.</text>
</comment>
<evidence type="ECO:0000313" key="3">
    <source>
        <dbReference type="Proteomes" id="UP001168821"/>
    </source>
</evidence>
<dbReference type="EMBL" id="JALNTZ010000003">
    <property type="protein sequence ID" value="KAJ3657868.1"/>
    <property type="molecule type" value="Genomic_DNA"/>
</dbReference>
<gene>
    <name evidence="2" type="ORF">Zmor_009644</name>
</gene>
<evidence type="ECO:0000256" key="1">
    <source>
        <dbReference type="SAM" id="MobiDB-lite"/>
    </source>
</evidence>
<accession>A0AA38IH64</accession>
<name>A0AA38IH64_9CUCU</name>
<dbReference type="Proteomes" id="UP001168821">
    <property type="component" value="Unassembled WGS sequence"/>
</dbReference>
<feature type="compositionally biased region" description="Basic residues" evidence="1">
    <location>
        <begin position="39"/>
        <end position="52"/>
    </location>
</feature>
<organism evidence="2 3">
    <name type="scientific">Zophobas morio</name>
    <dbReference type="NCBI Taxonomy" id="2755281"/>
    <lineage>
        <taxon>Eukaryota</taxon>
        <taxon>Metazoa</taxon>
        <taxon>Ecdysozoa</taxon>
        <taxon>Arthropoda</taxon>
        <taxon>Hexapoda</taxon>
        <taxon>Insecta</taxon>
        <taxon>Pterygota</taxon>
        <taxon>Neoptera</taxon>
        <taxon>Endopterygota</taxon>
        <taxon>Coleoptera</taxon>
        <taxon>Polyphaga</taxon>
        <taxon>Cucujiformia</taxon>
        <taxon>Tenebrionidae</taxon>
        <taxon>Zophobas</taxon>
    </lineage>
</organism>
<evidence type="ECO:0000313" key="2">
    <source>
        <dbReference type="EMBL" id="KAJ3657868.1"/>
    </source>
</evidence>
<feature type="compositionally biased region" description="Polar residues" evidence="1">
    <location>
        <begin position="1"/>
        <end position="10"/>
    </location>
</feature>